<name>A0A9W8CLY1_9FUNG</name>
<keyword evidence="2" id="KW-0472">Membrane</keyword>
<sequence length="220" mass="23519">TPVALMDGYNHGGGHMHGHQGAQAHAGYSSYNDDYPPDTSRGHSSSPREYLHTPVYSASSDQGFGAHNGRGYAHAVGPGSAASTARDGESVKGSFLLDDDKERSVAKSRRERRSKRCCCIFIPVLLVVLAGLGVTLYYVFPRMPAVTFDRVDVVQQGQGKTLAQRGLVGRRDGPGGVLGVVGSLLDNVSIDRHGAVTVPLVIHMNVTNPNFIAWTIHNVT</sequence>
<dbReference type="Proteomes" id="UP001143981">
    <property type="component" value="Unassembled WGS sequence"/>
</dbReference>
<feature type="transmembrane region" description="Helical" evidence="2">
    <location>
        <begin position="117"/>
        <end position="140"/>
    </location>
</feature>
<proteinExistence type="predicted"/>
<feature type="non-terminal residue" evidence="3">
    <location>
        <position position="1"/>
    </location>
</feature>
<evidence type="ECO:0000313" key="3">
    <source>
        <dbReference type="EMBL" id="KAJ1718525.1"/>
    </source>
</evidence>
<evidence type="ECO:0000256" key="1">
    <source>
        <dbReference type="SAM" id="MobiDB-lite"/>
    </source>
</evidence>
<organism evidence="3 4">
    <name type="scientific">Coemansia biformis</name>
    <dbReference type="NCBI Taxonomy" id="1286918"/>
    <lineage>
        <taxon>Eukaryota</taxon>
        <taxon>Fungi</taxon>
        <taxon>Fungi incertae sedis</taxon>
        <taxon>Zoopagomycota</taxon>
        <taxon>Kickxellomycotina</taxon>
        <taxon>Kickxellomycetes</taxon>
        <taxon>Kickxellales</taxon>
        <taxon>Kickxellaceae</taxon>
        <taxon>Coemansia</taxon>
    </lineage>
</organism>
<dbReference type="OrthoDB" id="20273at2759"/>
<comment type="caution">
    <text evidence="3">The sequence shown here is derived from an EMBL/GenBank/DDBJ whole genome shotgun (WGS) entry which is preliminary data.</text>
</comment>
<evidence type="ECO:0000256" key="2">
    <source>
        <dbReference type="SAM" id="Phobius"/>
    </source>
</evidence>
<dbReference type="AlphaFoldDB" id="A0A9W8CLY1"/>
<keyword evidence="2" id="KW-1133">Transmembrane helix</keyword>
<reference evidence="3" key="1">
    <citation type="submission" date="2022-07" db="EMBL/GenBank/DDBJ databases">
        <title>Phylogenomic reconstructions and comparative analyses of Kickxellomycotina fungi.</title>
        <authorList>
            <person name="Reynolds N.K."/>
            <person name="Stajich J.E."/>
            <person name="Barry K."/>
            <person name="Grigoriev I.V."/>
            <person name="Crous P."/>
            <person name="Smith M.E."/>
        </authorList>
    </citation>
    <scope>NUCLEOTIDE SEQUENCE</scope>
    <source>
        <strain evidence="3">BCRC 34381</strain>
    </source>
</reference>
<accession>A0A9W8CLY1</accession>
<gene>
    <name evidence="3" type="ORF">LPJ61_006583</name>
</gene>
<protein>
    <submittedName>
        <fullName evidence="3">Uncharacterized protein</fullName>
    </submittedName>
</protein>
<keyword evidence="2" id="KW-0812">Transmembrane</keyword>
<keyword evidence="4" id="KW-1185">Reference proteome</keyword>
<feature type="region of interest" description="Disordered" evidence="1">
    <location>
        <begin position="1"/>
        <end position="51"/>
    </location>
</feature>
<evidence type="ECO:0000313" key="4">
    <source>
        <dbReference type="Proteomes" id="UP001143981"/>
    </source>
</evidence>
<dbReference type="EMBL" id="JANBOI010003387">
    <property type="protein sequence ID" value="KAJ1718525.1"/>
    <property type="molecule type" value="Genomic_DNA"/>
</dbReference>
<feature type="non-terminal residue" evidence="3">
    <location>
        <position position="220"/>
    </location>
</feature>